<evidence type="ECO:0000313" key="6">
    <source>
        <dbReference type="Proteomes" id="UP001154282"/>
    </source>
</evidence>
<keyword evidence="6" id="KW-1185">Reference proteome</keyword>
<dbReference type="GO" id="GO:0016616">
    <property type="term" value="F:oxidoreductase activity, acting on the CH-OH group of donors, NAD or NADP as acceptor"/>
    <property type="evidence" value="ECO:0007669"/>
    <property type="project" value="TreeGrafter"/>
</dbReference>
<dbReference type="InterPro" id="IPR050425">
    <property type="entry name" value="NAD(P)_dehydrat-like"/>
</dbReference>
<evidence type="ECO:0000256" key="3">
    <source>
        <dbReference type="ARBA" id="ARBA00023445"/>
    </source>
</evidence>
<sequence length="322" mass="35630">MSGEGKVVCVTGASGYIASWLVKLLLQRGYTVKASVRDPNDAKKTQHLLALDGAKERLKLFKANLLDEGSFDPIVEECECVFHTASPFYFNVTDPQVELVDPAVKGTLNVLRSCMKVPSIKRVVITSSMAAVVFNGRTLAPDVVVDETWFSDAEFCEKSKLWYMLSKTLAEELAWKFTKEVGFDMVSLNPGLVIGPLLQPTLNTSAESILNLVKGSEKYPNTTYRWVDVRDVAYAHICALENPSASGRYCLVGAVVHSSEVVATLHGLFPDLKIPQECADDKPPMPKYQVSKQRVEALGIKYTPLEVSIKDTVESLKEKKFF</sequence>
<dbReference type="FunFam" id="3.40.50.720:FF:000085">
    <property type="entry name" value="Dihydroflavonol reductase"/>
    <property type="match status" value="1"/>
</dbReference>
<dbReference type="SUPFAM" id="SSF51735">
    <property type="entry name" value="NAD(P)-binding Rossmann-fold domains"/>
    <property type="match status" value="1"/>
</dbReference>
<evidence type="ECO:0000256" key="1">
    <source>
        <dbReference type="ARBA" id="ARBA00022857"/>
    </source>
</evidence>
<dbReference type="InterPro" id="IPR001509">
    <property type="entry name" value="Epimerase_deHydtase"/>
</dbReference>
<dbReference type="Proteomes" id="UP001154282">
    <property type="component" value="Unassembled WGS sequence"/>
</dbReference>
<dbReference type="PANTHER" id="PTHR10366:SF575">
    <property type="entry name" value="NAD-DEPENDENT EPIMERASE_DEHYDRATASE DOMAIN-CONTAINING PROTEIN"/>
    <property type="match status" value="1"/>
</dbReference>
<dbReference type="AlphaFoldDB" id="A0AAV0I8G3"/>
<dbReference type="Pfam" id="PF01370">
    <property type="entry name" value="Epimerase"/>
    <property type="match status" value="1"/>
</dbReference>
<proteinExistence type="inferred from homology"/>
<evidence type="ECO:0000256" key="2">
    <source>
        <dbReference type="ARBA" id="ARBA00023002"/>
    </source>
</evidence>
<keyword evidence="1" id="KW-0521">NADP</keyword>
<reference evidence="5" key="1">
    <citation type="submission" date="2022-08" db="EMBL/GenBank/DDBJ databases">
        <authorList>
            <person name="Gutierrez-Valencia J."/>
        </authorList>
    </citation>
    <scope>NUCLEOTIDE SEQUENCE</scope>
</reference>
<organism evidence="5 6">
    <name type="scientific">Linum tenue</name>
    <dbReference type="NCBI Taxonomy" id="586396"/>
    <lineage>
        <taxon>Eukaryota</taxon>
        <taxon>Viridiplantae</taxon>
        <taxon>Streptophyta</taxon>
        <taxon>Embryophyta</taxon>
        <taxon>Tracheophyta</taxon>
        <taxon>Spermatophyta</taxon>
        <taxon>Magnoliopsida</taxon>
        <taxon>eudicotyledons</taxon>
        <taxon>Gunneridae</taxon>
        <taxon>Pentapetalae</taxon>
        <taxon>rosids</taxon>
        <taxon>fabids</taxon>
        <taxon>Malpighiales</taxon>
        <taxon>Linaceae</taxon>
        <taxon>Linum</taxon>
    </lineage>
</organism>
<protein>
    <recommendedName>
        <fullName evidence="4">NAD-dependent epimerase/dehydratase domain-containing protein</fullName>
    </recommendedName>
</protein>
<gene>
    <name evidence="5" type="ORF">LITE_LOCUS8086</name>
</gene>
<comment type="caution">
    <text evidence="5">The sequence shown here is derived from an EMBL/GenBank/DDBJ whole genome shotgun (WGS) entry which is preliminary data.</text>
</comment>
<accession>A0AAV0I8G3</accession>
<evidence type="ECO:0000313" key="5">
    <source>
        <dbReference type="EMBL" id="CAI0393807.1"/>
    </source>
</evidence>
<dbReference type="EMBL" id="CAMGYJ010000003">
    <property type="protein sequence ID" value="CAI0393807.1"/>
    <property type="molecule type" value="Genomic_DNA"/>
</dbReference>
<dbReference type="InterPro" id="IPR036291">
    <property type="entry name" value="NAD(P)-bd_dom_sf"/>
</dbReference>
<dbReference type="CDD" id="cd08958">
    <property type="entry name" value="FR_SDR_e"/>
    <property type="match status" value="1"/>
</dbReference>
<evidence type="ECO:0000259" key="4">
    <source>
        <dbReference type="Pfam" id="PF01370"/>
    </source>
</evidence>
<dbReference type="PANTHER" id="PTHR10366">
    <property type="entry name" value="NAD DEPENDENT EPIMERASE/DEHYDRATASE"/>
    <property type="match status" value="1"/>
</dbReference>
<keyword evidence="2" id="KW-0560">Oxidoreductase</keyword>
<dbReference type="Gene3D" id="3.40.50.720">
    <property type="entry name" value="NAD(P)-binding Rossmann-like Domain"/>
    <property type="match status" value="1"/>
</dbReference>
<feature type="domain" description="NAD-dependent epimerase/dehydratase" evidence="4">
    <location>
        <begin position="8"/>
        <end position="246"/>
    </location>
</feature>
<comment type="similarity">
    <text evidence="3">Belongs to the NAD(P)-dependent epimerase/dehydratase family. Dihydroflavonol-4-reductase subfamily.</text>
</comment>
<name>A0AAV0I8G3_9ROSI</name>